<gene>
    <name evidence="1" type="ORF">O181_049217</name>
</gene>
<organism evidence="1 2">
    <name type="scientific">Austropuccinia psidii MF-1</name>
    <dbReference type="NCBI Taxonomy" id="1389203"/>
    <lineage>
        <taxon>Eukaryota</taxon>
        <taxon>Fungi</taxon>
        <taxon>Dikarya</taxon>
        <taxon>Basidiomycota</taxon>
        <taxon>Pucciniomycotina</taxon>
        <taxon>Pucciniomycetes</taxon>
        <taxon>Pucciniales</taxon>
        <taxon>Sphaerophragmiaceae</taxon>
        <taxon>Austropuccinia</taxon>
    </lineage>
</organism>
<evidence type="ECO:0000313" key="1">
    <source>
        <dbReference type="EMBL" id="MBW0509502.1"/>
    </source>
</evidence>
<comment type="caution">
    <text evidence="1">The sequence shown here is derived from an EMBL/GenBank/DDBJ whole genome shotgun (WGS) entry which is preliminary data.</text>
</comment>
<reference evidence="1" key="1">
    <citation type="submission" date="2021-03" db="EMBL/GenBank/DDBJ databases">
        <title>Draft genome sequence of rust myrtle Austropuccinia psidii MF-1, a brazilian biotype.</title>
        <authorList>
            <person name="Quecine M.C."/>
            <person name="Pachon D.M.R."/>
            <person name="Bonatelli M.L."/>
            <person name="Correr F.H."/>
            <person name="Franceschini L.M."/>
            <person name="Leite T.F."/>
            <person name="Margarido G.R.A."/>
            <person name="Almeida C.A."/>
            <person name="Ferrarezi J.A."/>
            <person name="Labate C.A."/>
        </authorList>
    </citation>
    <scope>NUCLEOTIDE SEQUENCE</scope>
    <source>
        <strain evidence="1">MF-1</strain>
    </source>
</reference>
<accession>A0A9Q3HME5</accession>
<name>A0A9Q3HME5_9BASI</name>
<dbReference type="AlphaFoldDB" id="A0A9Q3HME5"/>
<sequence>MSLTQSDTNGEPRRERFMAHEEGTWFNSEFTHDQMPLSQSILEQSKMRKKRSQDCKSHSVAKYSSQKEQRRWWKAEVPDNVPEMRSALHTHCLFLLKVKDQDFASLPEKG</sequence>
<protein>
    <submittedName>
        <fullName evidence="1">Uncharacterized protein</fullName>
    </submittedName>
</protein>
<keyword evidence="2" id="KW-1185">Reference proteome</keyword>
<dbReference type="EMBL" id="AVOT02020973">
    <property type="protein sequence ID" value="MBW0509502.1"/>
    <property type="molecule type" value="Genomic_DNA"/>
</dbReference>
<dbReference type="Proteomes" id="UP000765509">
    <property type="component" value="Unassembled WGS sequence"/>
</dbReference>
<proteinExistence type="predicted"/>
<evidence type="ECO:0000313" key="2">
    <source>
        <dbReference type="Proteomes" id="UP000765509"/>
    </source>
</evidence>